<accession>A0ABT0ZD96</accession>
<reference evidence="2 3" key="1">
    <citation type="submission" date="2022-05" db="EMBL/GenBank/DDBJ databases">
        <title>Streptomyces sp. nov. RY43-2 isolated from soil of a peat swamp forest.</title>
        <authorList>
            <person name="Kanchanasin P."/>
            <person name="Tanasupawat S."/>
            <person name="Phongsopitanun W."/>
        </authorList>
    </citation>
    <scope>NUCLEOTIDE SEQUENCE [LARGE SCALE GENOMIC DNA]</scope>
    <source>
        <strain evidence="2 3">RY43-2</strain>
    </source>
</reference>
<keyword evidence="3" id="KW-1185">Reference proteome</keyword>
<dbReference type="RefSeq" id="WP_252424823.1">
    <property type="nucleotide sequence ID" value="NZ_JAMWMR010000008.1"/>
</dbReference>
<protein>
    <submittedName>
        <fullName evidence="2">Uncharacterized protein</fullName>
    </submittedName>
</protein>
<dbReference type="Proteomes" id="UP001523219">
    <property type="component" value="Unassembled WGS sequence"/>
</dbReference>
<comment type="caution">
    <text evidence="2">The sequence shown here is derived from an EMBL/GenBank/DDBJ whole genome shotgun (WGS) entry which is preliminary data.</text>
</comment>
<evidence type="ECO:0000313" key="2">
    <source>
        <dbReference type="EMBL" id="MCN9241542.1"/>
    </source>
</evidence>
<gene>
    <name evidence="2" type="ORF">NGF19_12200</name>
</gene>
<proteinExistence type="predicted"/>
<keyword evidence="1" id="KW-0472">Membrane</keyword>
<feature type="transmembrane region" description="Helical" evidence="1">
    <location>
        <begin position="41"/>
        <end position="58"/>
    </location>
</feature>
<evidence type="ECO:0000313" key="3">
    <source>
        <dbReference type="Proteomes" id="UP001523219"/>
    </source>
</evidence>
<sequence>MDRRSGPSSFTPVLRVLTGLLGAAAFGAGAVAVFVSQNGTGTGVLLAFGGILLVLALLGNRIESFELGGATLRLRAAAADRFAEAEESERRGDSATASRLRAEAQALLDAAGPIAADYRSVRGSMRSGRERTRAMQEVVYRARQLSEEQTFEPAEVLRWLREGSDEERITALAMMQASRALRNFEAVLDAVQYAHSPFEQYHAMLLAGQMIEDLDETELRRLAEVIRAQQGFRLRRDTDRWRLSEDVLRRAEERMGAR</sequence>
<evidence type="ECO:0000256" key="1">
    <source>
        <dbReference type="SAM" id="Phobius"/>
    </source>
</evidence>
<organism evidence="2 3">
    <name type="scientific">Streptomyces macrolidinus</name>
    <dbReference type="NCBI Taxonomy" id="2952607"/>
    <lineage>
        <taxon>Bacteria</taxon>
        <taxon>Bacillati</taxon>
        <taxon>Actinomycetota</taxon>
        <taxon>Actinomycetes</taxon>
        <taxon>Kitasatosporales</taxon>
        <taxon>Streptomycetaceae</taxon>
        <taxon>Streptomyces</taxon>
    </lineage>
</organism>
<name>A0ABT0ZD96_9ACTN</name>
<dbReference type="EMBL" id="JAMWMR010000008">
    <property type="protein sequence ID" value="MCN9241542.1"/>
    <property type="molecule type" value="Genomic_DNA"/>
</dbReference>
<keyword evidence="1" id="KW-0812">Transmembrane</keyword>
<keyword evidence="1" id="KW-1133">Transmembrane helix</keyword>
<feature type="transmembrane region" description="Helical" evidence="1">
    <location>
        <begin position="12"/>
        <end position="35"/>
    </location>
</feature>